<keyword evidence="4" id="KW-1185">Reference proteome</keyword>
<name>A0ABN6D6P9_9BURK</name>
<accession>A0ABN6D6P9</accession>
<evidence type="ECO:0000259" key="2">
    <source>
        <dbReference type="Pfam" id="PF01957"/>
    </source>
</evidence>
<proteinExistence type="predicted"/>
<evidence type="ECO:0000313" key="3">
    <source>
        <dbReference type="EMBL" id="BCO27714.1"/>
    </source>
</evidence>
<feature type="transmembrane region" description="Helical" evidence="1">
    <location>
        <begin position="48"/>
        <end position="67"/>
    </location>
</feature>
<feature type="transmembrane region" description="Helical" evidence="1">
    <location>
        <begin position="6"/>
        <end position="36"/>
    </location>
</feature>
<reference evidence="3 4" key="1">
    <citation type="journal article" date="2021" name="Microbiol. Spectr.">
        <title>A Single Bacterium Capable of Oxidation and Reduction of Iron at Circumneutral pH.</title>
        <authorList>
            <person name="Kato S."/>
            <person name="Ohkuma M."/>
        </authorList>
    </citation>
    <scope>NUCLEOTIDE SEQUENCE [LARGE SCALE GENOMIC DNA]</scope>
    <source>
        <strain evidence="3 4">MIZ03</strain>
    </source>
</reference>
<dbReference type="EMBL" id="AP024238">
    <property type="protein sequence ID" value="BCO27714.1"/>
    <property type="molecule type" value="Genomic_DNA"/>
</dbReference>
<keyword evidence="1" id="KW-0472">Membrane</keyword>
<organism evidence="3 4">
    <name type="scientific">Rhodoferax lithotrophicus</name>
    <dbReference type="NCBI Taxonomy" id="2798804"/>
    <lineage>
        <taxon>Bacteria</taxon>
        <taxon>Pseudomonadati</taxon>
        <taxon>Pseudomonadota</taxon>
        <taxon>Betaproteobacteria</taxon>
        <taxon>Burkholderiales</taxon>
        <taxon>Comamonadaceae</taxon>
        <taxon>Rhodoferax</taxon>
    </lineage>
</organism>
<keyword evidence="1" id="KW-0812">Transmembrane</keyword>
<feature type="domain" description="NfeD-like C-terminal" evidence="2">
    <location>
        <begin position="84"/>
        <end position="140"/>
    </location>
</feature>
<gene>
    <name evidence="3" type="ORF">MIZ03_2603</name>
</gene>
<keyword evidence="1" id="KW-1133">Transmembrane helix</keyword>
<evidence type="ECO:0000256" key="1">
    <source>
        <dbReference type="SAM" id="Phobius"/>
    </source>
</evidence>
<evidence type="ECO:0000313" key="4">
    <source>
        <dbReference type="Proteomes" id="UP000824366"/>
    </source>
</evidence>
<dbReference type="Pfam" id="PF01957">
    <property type="entry name" value="NfeD"/>
    <property type="match status" value="1"/>
</dbReference>
<dbReference type="Proteomes" id="UP000824366">
    <property type="component" value="Chromosome"/>
</dbReference>
<protein>
    <recommendedName>
        <fullName evidence="2">NfeD-like C-terminal domain-containing protein</fullName>
    </recommendedName>
</protein>
<dbReference type="RefSeq" id="WP_223903740.1">
    <property type="nucleotide sequence ID" value="NZ_AP024238.1"/>
</dbReference>
<sequence length="144" mass="15521">MAESTLWWLAAGGLIAVELISGTFYLLLISLGLAAAALSAHAGLSMPYQWLCAAVMGGGSVLVWRAYKHTQPESAPAQANHDVNLDIGETVHVDHWLDDHTSNVKYRGVRWDVILQEGQAAESGTFVIAEIVGNRLVLKKSHSS</sequence>
<dbReference type="InterPro" id="IPR002810">
    <property type="entry name" value="NfeD-like_C"/>
</dbReference>